<evidence type="ECO:0000256" key="10">
    <source>
        <dbReference type="ARBA" id="ARBA00023242"/>
    </source>
</evidence>
<dbReference type="GO" id="GO:0006302">
    <property type="term" value="P:double-strand break repair"/>
    <property type="evidence" value="ECO:0007669"/>
    <property type="project" value="TreeGrafter"/>
</dbReference>
<dbReference type="InterPro" id="IPR036691">
    <property type="entry name" value="Endo/exonu/phosph_ase_sf"/>
</dbReference>
<reference evidence="12 13" key="1">
    <citation type="submission" date="2022-12" db="EMBL/GenBank/DDBJ databases">
        <title>Genomic features and morphological characterization of a novel Knufia sp. strain isolated from spacecraft assembly facility.</title>
        <authorList>
            <person name="Teixeira M."/>
            <person name="Chander A.M."/>
            <person name="Stajich J.E."/>
            <person name="Venkateswaran K."/>
        </authorList>
    </citation>
    <scope>NUCLEOTIDE SEQUENCE [LARGE SCALE GENOMIC DNA]</scope>
    <source>
        <strain evidence="12 13">FJI-L2-BK-P2</strain>
    </source>
</reference>
<keyword evidence="9" id="KW-0234">DNA repair</keyword>
<organism evidence="12 13">
    <name type="scientific">Knufia fluminis</name>
    <dbReference type="NCBI Taxonomy" id="191047"/>
    <lineage>
        <taxon>Eukaryota</taxon>
        <taxon>Fungi</taxon>
        <taxon>Dikarya</taxon>
        <taxon>Ascomycota</taxon>
        <taxon>Pezizomycotina</taxon>
        <taxon>Eurotiomycetes</taxon>
        <taxon>Chaetothyriomycetidae</taxon>
        <taxon>Chaetothyriales</taxon>
        <taxon>Trichomeriaceae</taxon>
        <taxon>Knufia</taxon>
    </lineage>
</organism>
<evidence type="ECO:0000256" key="9">
    <source>
        <dbReference type="ARBA" id="ARBA00023204"/>
    </source>
</evidence>
<gene>
    <name evidence="12" type="ORF">OHC33_008024</name>
</gene>
<dbReference type="GO" id="GO:0005737">
    <property type="term" value="C:cytoplasm"/>
    <property type="evidence" value="ECO:0007669"/>
    <property type="project" value="TreeGrafter"/>
</dbReference>
<dbReference type="GO" id="GO:0003697">
    <property type="term" value="F:single-stranded DNA binding"/>
    <property type="evidence" value="ECO:0007669"/>
    <property type="project" value="TreeGrafter"/>
</dbReference>
<dbReference type="InterPro" id="IPR051547">
    <property type="entry name" value="TDP2-like"/>
</dbReference>
<dbReference type="GO" id="GO:0004518">
    <property type="term" value="F:nuclease activity"/>
    <property type="evidence" value="ECO:0007669"/>
    <property type="project" value="UniProtKB-KW"/>
</dbReference>
<dbReference type="Proteomes" id="UP001316803">
    <property type="component" value="Unassembled WGS sequence"/>
</dbReference>
<dbReference type="AlphaFoldDB" id="A0AAN8EHJ0"/>
<accession>A0AAN8EHJ0</accession>
<keyword evidence="6" id="KW-0227">DNA damage</keyword>
<keyword evidence="10" id="KW-0539">Nucleus</keyword>
<comment type="cofactor">
    <cofactor evidence="1">
        <name>Mn(2+)</name>
        <dbReference type="ChEBI" id="CHEBI:29035"/>
    </cofactor>
</comment>
<dbReference type="PANTHER" id="PTHR15822:SF4">
    <property type="entry name" value="TYROSYL-DNA PHOSPHODIESTERASE 2"/>
    <property type="match status" value="1"/>
</dbReference>
<dbReference type="Pfam" id="PF03372">
    <property type="entry name" value="Exo_endo_phos"/>
    <property type="match status" value="1"/>
</dbReference>
<keyword evidence="4" id="KW-0540">Nuclease</keyword>
<comment type="caution">
    <text evidence="12">The sequence shown here is derived from an EMBL/GenBank/DDBJ whole genome shotgun (WGS) entry which is preliminary data.</text>
</comment>
<dbReference type="InterPro" id="IPR005135">
    <property type="entry name" value="Endo/exonuclease/phosphatase"/>
</dbReference>
<evidence type="ECO:0000256" key="6">
    <source>
        <dbReference type="ARBA" id="ARBA00022763"/>
    </source>
</evidence>
<dbReference type="GO" id="GO:0046872">
    <property type="term" value="F:metal ion binding"/>
    <property type="evidence" value="ECO:0007669"/>
    <property type="project" value="UniProtKB-KW"/>
</dbReference>
<evidence type="ECO:0000256" key="3">
    <source>
        <dbReference type="ARBA" id="ARBA00004322"/>
    </source>
</evidence>
<dbReference type="CDD" id="cd09080">
    <property type="entry name" value="TDP2"/>
    <property type="match status" value="1"/>
</dbReference>
<dbReference type="Gene3D" id="3.60.10.10">
    <property type="entry name" value="Endonuclease/exonuclease/phosphatase"/>
    <property type="match status" value="1"/>
</dbReference>
<evidence type="ECO:0000256" key="4">
    <source>
        <dbReference type="ARBA" id="ARBA00022722"/>
    </source>
</evidence>
<sequence length="332" mass="37914">MDPKIQRIIKAMNAHRKSSFSWKRGQSFPQPYHTWQNGIWQSTTSNADALSTTHDGSFSVLSWNIDFMRSFTDERMKKALSFLQQYASQVPRPSIIMLNEMLVSDLQLIQAQTWVRDQYHLTDISDEFWESGYYGTCVLIPKTMSIAKVFRVHYEHTAMERDGLFIDLAMKHQTVRICCTHLESLVADPPIRPKQLAAAAKFMHEVDASILGGDLNAIQPFDKHLHTENSLKDAYLEIGGEEDAESGMTWGQMAPTKEREKFGLSRMDKLMFCGAVELEHFETFGMDIVVDDEQAAKDMVEEEGIEKPWVTDHLGVRGDFRMISAQHTASNL</sequence>
<comment type="cofactor">
    <cofactor evidence="2">
        <name>Mg(2+)</name>
        <dbReference type="ChEBI" id="CHEBI:18420"/>
    </cofactor>
</comment>
<evidence type="ECO:0000256" key="1">
    <source>
        <dbReference type="ARBA" id="ARBA00001936"/>
    </source>
</evidence>
<feature type="domain" description="Endonuclease/exonuclease/phosphatase" evidence="11">
    <location>
        <begin position="61"/>
        <end position="313"/>
    </location>
</feature>
<evidence type="ECO:0000256" key="5">
    <source>
        <dbReference type="ARBA" id="ARBA00022723"/>
    </source>
</evidence>
<dbReference type="GO" id="GO:0070260">
    <property type="term" value="F:5'-tyrosyl-DNA phosphodiesterase activity"/>
    <property type="evidence" value="ECO:0007669"/>
    <property type="project" value="TreeGrafter"/>
</dbReference>
<comment type="subcellular location">
    <subcellularLocation>
        <location evidence="3">Nucleus</location>
        <location evidence="3">PML body</location>
    </subcellularLocation>
</comment>
<keyword evidence="7" id="KW-0378">Hydrolase</keyword>
<keyword evidence="5" id="KW-0479">Metal-binding</keyword>
<dbReference type="PANTHER" id="PTHR15822">
    <property type="entry name" value="TRAF AND TNF RECEPTOR-ASSOCIATED PROTEIN"/>
    <property type="match status" value="1"/>
</dbReference>
<evidence type="ECO:0000256" key="8">
    <source>
        <dbReference type="ARBA" id="ARBA00022842"/>
    </source>
</evidence>
<protein>
    <recommendedName>
        <fullName evidence="11">Endonuclease/exonuclease/phosphatase domain-containing protein</fullName>
    </recommendedName>
</protein>
<keyword evidence="13" id="KW-1185">Reference proteome</keyword>
<evidence type="ECO:0000313" key="13">
    <source>
        <dbReference type="Proteomes" id="UP001316803"/>
    </source>
</evidence>
<evidence type="ECO:0000313" key="12">
    <source>
        <dbReference type="EMBL" id="KAK5950952.1"/>
    </source>
</evidence>
<name>A0AAN8EHJ0_9EURO</name>
<dbReference type="EMBL" id="JAKLMC020000023">
    <property type="protein sequence ID" value="KAK5950952.1"/>
    <property type="molecule type" value="Genomic_DNA"/>
</dbReference>
<evidence type="ECO:0000256" key="7">
    <source>
        <dbReference type="ARBA" id="ARBA00022801"/>
    </source>
</evidence>
<dbReference type="SUPFAM" id="SSF56219">
    <property type="entry name" value="DNase I-like"/>
    <property type="match status" value="1"/>
</dbReference>
<evidence type="ECO:0000259" key="11">
    <source>
        <dbReference type="Pfam" id="PF03372"/>
    </source>
</evidence>
<keyword evidence="8" id="KW-0460">Magnesium</keyword>
<evidence type="ECO:0000256" key="2">
    <source>
        <dbReference type="ARBA" id="ARBA00001946"/>
    </source>
</evidence>
<proteinExistence type="predicted"/>